<dbReference type="Proteomes" id="UP000824120">
    <property type="component" value="Chromosome 5"/>
</dbReference>
<reference evidence="1 2" key="1">
    <citation type="submission" date="2020-09" db="EMBL/GenBank/DDBJ databases">
        <title>De no assembly of potato wild relative species, Solanum commersonii.</title>
        <authorList>
            <person name="Cho K."/>
        </authorList>
    </citation>
    <scope>NUCLEOTIDE SEQUENCE [LARGE SCALE GENOMIC DNA]</scope>
    <source>
        <strain evidence="1">LZ3.2</strain>
        <tissue evidence="1">Leaf</tissue>
    </source>
</reference>
<name>A0A9J5Z335_SOLCO</name>
<dbReference type="AlphaFoldDB" id="A0A9J5Z335"/>
<proteinExistence type="predicted"/>
<comment type="caution">
    <text evidence="1">The sequence shown here is derived from an EMBL/GenBank/DDBJ whole genome shotgun (WGS) entry which is preliminary data.</text>
</comment>
<accession>A0A9J5Z335</accession>
<organism evidence="1 2">
    <name type="scientific">Solanum commersonii</name>
    <name type="common">Commerson's wild potato</name>
    <name type="synonym">Commerson's nightshade</name>
    <dbReference type="NCBI Taxonomy" id="4109"/>
    <lineage>
        <taxon>Eukaryota</taxon>
        <taxon>Viridiplantae</taxon>
        <taxon>Streptophyta</taxon>
        <taxon>Embryophyta</taxon>
        <taxon>Tracheophyta</taxon>
        <taxon>Spermatophyta</taxon>
        <taxon>Magnoliopsida</taxon>
        <taxon>eudicotyledons</taxon>
        <taxon>Gunneridae</taxon>
        <taxon>Pentapetalae</taxon>
        <taxon>asterids</taxon>
        <taxon>lamiids</taxon>
        <taxon>Solanales</taxon>
        <taxon>Solanaceae</taxon>
        <taxon>Solanoideae</taxon>
        <taxon>Solaneae</taxon>
        <taxon>Solanum</taxon>
    </lineage>
</organism>
<gene>
    <name evidence="1" type="ORF">H5410_027795</name>
</gene>
<sequence>MGRARHQVHQLAEQTFYVIKNHHCVNDTLMAEKARDIVPHLPKVLLNLYETWGQRKRRMMKKIEEESNNFF</sequence>
<dbReference type="EMBL" id="JACXVP010000005">
    <property type="protein sequence ID" value="KAG5606303.1"/>
    <property type="molecule type" value="Genomic_DNA"/>
</dbReference>
<evidence type="ECO:0000313" key="2">
    <source>
        <dbReference type="Proteomes" id="UP000824120"/>
    </source>
</evidence>
<protein>
    <submittedName>
        <fullName evidence="1">Uncharacterized protein</fullName>
    </submittedName>
</protein>
<keyword evidence="2" id="KW-1185">Reference proteome</keyword>
<evidence type="ECO:0000313" key="1">
    <source>
        <dbReference type="EMBL" id="KAG5606303.1"/>
    </source>
</evidence>